<name>A0A424YGR5_9FIRM</name>
<sequence length="378" mass="43481">MKIKEIRNKRIKLVTLLLLIKVVLAWGGCLTFPDPEQRVIEFWSAYKEGDFEKAEDYVLFEPEEVTERIWSQGDNEIFNQEMVQNYIERVSITTKGHEIDNYTARVEVSVTWPDQGIFMEKLMVEAVPKAFSAVVVGADEEEVVALLKPLFIQKLEETPLVNTSHMVSLQMKDREWKLVDPPVPYPEKVFDLPREEDRTTEVANSLYPEEDLEGCDLDREKFKSKDKSETSLEEPAGLGDQVTICFQDAVTGEVELEMELLETLRGDKAWEKVQKASPSNDSPPEGKEYILARFRSRLKEAEGEGPLTINHFMFETVSGRRLVYENYSTLAGLEPDLSVDLYEGEEHEGWTYFLVKESDNPFAVFKRGKEGEAWFALR</sequence>
<dbReference type="Proteomes" id="UP000285138">
    <property type="component" value="Unassembled WGS sequence"/>
</dbReference>
<dbReference type="EMBL" id="QZAA01000077">
    <property type="protein sequence ID" value="RQD77201.1"/>
    <property type="molecule type" value="Genomic_DNA"/>
</dbReference>
<accession>A0A424YGR5</accession>
<evidence type="ECO:0000313" key="1">
    <source>
        <dbReference type="EMBL" id="RQD77201.1"/>
    </source>
</evidence>
<protein>
    <submittedName>
        <fullName evidence="1">Uncharacterized protein</fullName>
    </submittedName>
</protein>
<evidence type="ECO:0000313" key="2">
    <source>
        <dbReference type="Proteomes" id="UP000285138"/>
    </source>
</evidence>
<organism evidence="1 2">
    <name type="scientific">Candidatus Syntrophonatronum acetioxidans</name>
    <dbReference type="NCBI Taxonomy" id="1795816"/>
    <lineage>
        <taxon>Bacteria</taxon>
        <taxon>Bacillati</taxon>
        <taxon>Bacillota</taxon>
        <taxon>Clostridia</taxon>
        <taxon>Eubacteriales</taxon>
        <taxon>Syntrophomonadaceae</taxon>
        <taxon>Candidatus Syntrophonatronum</taxon>
    </lineage>
</organism>
<comment type="caution">
    <text evidence="1">The sequence shown here is derived from an EMBL/GenBank/DDBJ whole genome shotgun (WGS) entry which is preliminary data.</text>
</comment>
<gene>
    <name evidence="1" type="ORF">D5R97_02900</name>
</gene>
<dbReference type="AlphaFoldDB" id="A0A424YGR5"/>
<reference evidence="1 2" key="1">
    <citation type="submission" date="2018-08" db="EMBL/GenBank/DDBJ databases">
        <title>The metabolism and importance of syntrophic acetate oxidation coupled to methane or sulfide production in haloalkaline environments.</title>
        <authorList>
            <person name="Timmers P.H.A."/>
            <person name="Vavourakis C.D."/>
            <person name="Sorokin D.Y."/>
            <person name="Sinninghe Damste J.S."/>
            <person name="Muyzer G."/>
            <person name="Stams A.J.M."/>
            <person name="Plugge C.M."/>
        </authorList>
    </citation>
    <scope>NUCLEOTIDE SEQUENCE [LARGE SCALE GENOMIC DNA]</scope>
    <source>
        <strain evidence="1">MSAO_Bac1</strain>
    </source>
</reference>
<proteinExistence type="predicted"/>